<reference evidence="2" key="1">
    <citation type="journal article" date="2023" name="Nat. Commun.">
        <title>Diploid and tetraploid genomes of Acorus and the evolution of monocots.</title>
        <authorList>
            <person name="Ma L."/>
            <person name="Liu K.W."/>
            <person name="Li Z."/>
            <person name="Hsiao Y.Y."/>
            <person name="Qi Y."/>
            <person name="Fu T."/>
            <person name="Tang G.D."/>
            <person name="Zhang D."/>
            <person name="Sun W.H."/>
            <person name="Liu D.K."/>
            <person name="Li Y."/>
            <person name="Chen G.Z."/>
            <person name="Liu X.D."/>
            <person name="Liao X.Y."/>
            <person name="Jiang Y.T."/>
            <person name="Yu X."/>
            <person name="Hao Y."/>
            <person name="Huang J."/>
            <person name="Zhao X.W."/>
            <person name="Ke S."/>
            <person name="Chen Y.Y."/>
            <person name="Wu W.L."/>
            <person name="Hsu J.L."/>
            <person name="Lin Y.F."/>
            <person name="Huang M.D."/>
            <person name="Li C.Y."/>
            <person name="Huang L."/>
            <person name="Wang Z.W."/>
            <person name="Zhao X."/>
            <person name="Zhong W.Y."/>
            <person name="Peng D.H."/>
            <person name="Ahmad S."/>
            <person name="Lan S."/>
            <person name="Zhang J.S."/>
            <person name="Tsai W.C."/>
            <person name="Van de Peer Y."/>
            <person name="Liu Z.J."/>
        </authorList>
    </citation>
    <scope>NUCLEOTIDE SEQUENCE</scope>
    <source>
        <strain evidence="2">CP</strain>
    </source>
</reference>
<dbReference type="InterPro" id="IPR025999">
    <property type="entry name" value="MCRS_N"/>
</dbReference>
<dbReference type="Gene3D" id="2.60.200.20">
    <property type="match status" value="1"/>
</dbReference>
<feature type="domain" description="FHA" evidence="1">
    <location>
        <begin position="806"/>
        <end position="862"/>
    </location>
</feature>
<reference evidence="2" key="2">
    <citation type="submission" date="2023-06" db="EMBL/GenBank/DDBJ databases">
        <authorList>
            <person name="Ma L."/>
            <person name="Liu K.-W."/>
            <person name="Li Z."/>
            <person name="Hsiao Y.-Y."/>
            <person name="Qi Y."/>
            <person name="Fu T."/>
            <person name="Tang G."/>
            <person name="Zhang D."/>
            <person name="Sun W.-H."/>
            <person name="Liu D.-K."/>
            <person name="Li Y."/>
            <person name="Chen G.-Z."/>
            <person name="Liu X.-D."/>
            <person name="Liao X.-Y."/>
            <person name="Jiang Y.-T."/>
            <person name="Yu X."/>
            <person name="Hao Y."/>
            <person name="Huang J."/>
            <person name="Zhao X.-W."/>
            <person name="Ke S."/>
            <person name="Chen Y.-Y."/>
            <person name="Wu W.-L."/>
            <person name="Hsu J.-L."/>
            <person name="Lin Y.-F."/>
            <person name="Huang M.-D."/>
            <person name="Li C.-Y."/>
            <person name="Huang L."/>
            <person name="Wang Z.-W."/>
            <person name="Zhao X."/>
            <person name="Zhong W.-Y."/>
            <person name="Peng D.-H."/>
            <person name="Ahmad S."/>
            <person name="Lan S."/>
            <person name="Zhang J.-S."/>
            <person name="Tsai W.-C."/>
            <person name="Van De Peer Y."/>
            <person name="Liu Z.-J."/>
        </authorList>
    </citation>
    <scope>NUCLEOTIDE SEQUENCE</scope>
    <source>
        <strain evidence="2">CP</strain>
        <tissue evidence="2">Leaves</tissue>
    </source>
</reference>
<dbReference type="AlphaFoldDB" id="A0AAV9FJH7"/>
<dbReference type="SMART" id="SM00240">
    <property type="entry name" value="FHA"/>
    <property type="match status" value="1"/>
</dbReference>
<dbReference type="PROSITE" id="PS50006">
    <property type="entry name" value="FHA_DOMAIN"/>
    <property type="match status" value="1"/>
</dbReference>
<proteinExistence type="predicted"/>
<dbReference type="Pfam" id="PF00498">
    <property type="entry name" value="FHA"/>
    <property type="match status" value="1"/>
</dbReference>
<protein>
    <recommendedName>
        <fullName evidence="1">FHA domain-containing protein</fullName>
    </recommendedName>
</protein>
<dbReference type="GO" id="GO:0044545">
    <property type="term" value="C:NSL complex"/>
    <property type="evidence" value="ECO:0007669"/>
    <property type="project" value="TreeGrafter"/>
</dbReference>
<dbReference type="InterPro" id="IPR000253">
    <property type="entry name" value="FHA_dom"/>
</dbReference>
<dbReference type="Proteomes" id="UP001180020">
    <property type="component" value="Unassembled WGS sequence"/>
</dbReference>
<comment type="caution">
    <text evidence="2">The sequence shown here is derived from an EMBL/GenBank/DDBJ whole genome shotgun (WGS) entry which is preliminary data.</text>
</comment>
<dbReference type="GO" id="GO:0031011">
    <property type="term" value="C:Ino80 complex"/>
    <property type="evidence" value="ECO:0007669"/>
    <property type="project" value="InterPro"/>
</dbReference>
<dbReference type="InterPro" id="IPR008984">
    <property type="entry name" value="SMAD_FHA_dom_sf"/>
</dbReference>
<evidence type="ECO:0000259" key="1">
    <source>
        <dbReference type="PROSITE" id="PS50006"/>
    </source>
</evidence>
<dbReference type="Pfam" id="PF13325">
    <property type="entry name" value="MCRS_N"/>
    <property type="match status" value="1"/>
</dbReference>
<accession>A0AAV9FJH7</accession>
<keyword evidence="3" id="KW-1185">Reference proteome</keyword>
<evidence type="ECO:0000313" key="3">
    <source>
        <dbReference type="Proteomes" id="UP001180020"/>
    </source>
</evidence>
<organism evidence="2 3">
    <name type="scientific">Acorus calamus</name>
    <name type="common">Sweet flag</name>
    <dbReference type="NCBI Taxonomy" id="4465"/>
    <lineage>
        <taxon>Eukaryota</taxon>
        <taxon>Viridiplantae</taxon>
        <taxon>Streptophyta</taxon>
        <taxon>Embryophyta</taxon>
        <taxon>Tracheophyta</taxon>
        <taxon>Spermatophyta</taxon>
        <taxon>Magnoliopsida</taxon>
        <taxon>Liliopsida</taxon>
        <taxon>Acoraceae</taxon>
        <taxon>Acorus</taxon>
    </lineage>
</organism>
<dbReference type="SUPFAM" id="SSF49879">
    <property type="entry name" value="SMAD/FHA domain"/>
    <property type="match status" value="1"/>
</dbReference>
<dbReference type="PANTHER" id="PTHR13233">
    <property type="entry name" value="MICROSPHERULE PROTEIN 1"/>
    <property type="match status" value="1"/>
</dbReference>
<dbReference type="GO" id="GO:0071339">
    <property type="term" value="C:MLL1 complex"/>
    <property type="evidence" value="ECO:0007669"/>
    <property type="project" value="InterPro"/>
</dbReference>
<evidence type="ECO:0000313" key="2">
    <source>
        <dbReference type="EMBL" id="KAK1324772.1"/>
    </source>
</evidence>
<dbReference type="PANTHER" id="PTHR13233:SF0">
    <property type="entry name" value="MICROSPHERULE PROTEIN 1"/>
    <property type="match status" value="1"/>
</dbReference>
<dbReference type="CDD" id="cd22687">
    <property type="entry name" value="FHA_MCRS1"/>
    <property type="match status" value="1"/>
</dbReference>
<dbReference type="GO" id="GO:0002151">
    <property type="term" value="F:G-quadruplex RNA binding"/>
    <property type="evidence" value="ECO:0007669"/>
    <property type="project" value="InterPro"/>
</dbReference>
<sequence length="924" mass="100594">MGALAPPTLWIPEDDVLLKNAVEAGASLECLAKGAVSFSRRFSLQELRDRWHSLLYDPKISKEASARMLEVEMEVSIPNLSKSKKSCGGSNVKGGSVKRKVDSICSHYYAMRKRICSEPRTNFGCDSHMRSDEHNSENVNVNIQTEGSVGKCISVATCFTGGATSIHYEHPETGFNANADNAFPMMRRAGTVASASVAPHNSFHSRHVGTQKVEIPDGILDQDSLYGIAENASSIPIDKSVGNGLRNSFQHGDVHDNFPRVLGENMDSFGNCLGVTGVGSAHTLPVNDLFDSEDLNLKPLNIFDSVNDKHHGLCSGFGGHQDPSSMALDGGVSFHQLDYSSEPPVMPIWRTMEDISTSMPKLEKVNSPGFDVTRSDPRLNEGMCADGLDNPMSFCGGIADLSNSPLDFSDELFYMDVEGKDLNLDGLNSILLNSPIDEHRVNMPDSGGPEAFAPVDSHLLISDGACVESGSHTVTVEVCCKATDPKIDLPETSVQISYSAQPCKDLMICVLNMEDRDVPCNDDVVFTSEEPQQVASSEVHNNTMETSSMASFSTKGYPDSLKAREGFDVHKVKHEAHVNHPAFSPNTGKRPETDSIYTDGKRFRNVLSENYSVAVVSRQLSNAGRDTNSPSLTSAALQPSLINVSGKAKLGFDVRNLTSSTGLLNKAVKGTEHAITGSVDVLGGCGASMALDVQKCASSHAEQASLDAGMLMPNFDQEQEVPACDGEVPYFSDIEALILDMDLGIDDQESFFSKEVSNYQKNDTKKAIIRLEQGARAYMQRAISSHGAFAVLYGRRLKHYIRKPEVSLGRGAEDIHVDIDLGREGRANKISRRQATIKMNEDGSFFIKNVGRHSIFVNGKEVMAKQHLNLIPGCLIEMRGMAFIFEVNQKSVDQYIANISKSEVVKKPKLEISSKMPPCSGKMR</sequence>
<name>A0AAV9FJH7_ACOCL</name>
<dbReference type="EMBL" id="JAUJYO010000001">
    <property type="protein sequence ID" value="KAK1324772.1"/>
    <property type="molecule type" value="Genomic_DNA"/>
</dbReference>
<dbReference type="InterPro" id="IPR037912">
    <property type="entry name" value="MCRS1"/>
</dbReference>
<dbReference type="GO" id="GO:0045944">
    <property type="term" value="P:positive regulation of transcription by RNA polymerase II"/>
    <property type="evidence" value="ECO:0007669"/>
    <property type="project" value="TreeGrafter"/>
</dbReference>
<gene>
    <name evidence="2" type="ORF">QJS10_CPA01g03035</name>
</gene>